<name>U4LV54_PYROM</name>
<evidence type="ECO:0000313" key="2">
    <source>
        <dbReference type="EMBL" id="CCX34282.1"/>
    </source>
</evidence>
<feature type="region of interest" description="Disordered" evidence="1">
    <location>
        <begin position="1"/>
        <end position="49"/>
    </location>
</feature>
<accession>U4LV54</accession>
<organism evidence="2 3">
    <name type="scientific">Pyronema omphalodes (strain CBS 100304)</name>
    <name type="common">Pyronema confluens</name>
    <dbReference type="NCBI Taxonomy" id="1076935"/>
    <lineage>
        <taxon>Eukaryota</taxon>
        <taxon>Fungi</taxon>
        <taxon>Dikarya</taxon>
        <taxon>Ascomycota</taxon>
        <taxon>Pezizomycotina</taxon>
        <taxon>Pezizomycetes</taxon>
        <taxon>Pezizales</taxon>
        <taxon>Pyronemataceae</taxon>
        <taxon>Pyronema</taxon>
    </lineage>
</organism>
<reference evidence="2 3" key="1">
    <citation type="journal article" date="2013" name="PLoS Genet.">
        <title>The genome and development-dependent transcriptomes of Pyronema confluens: a window into fungal evolution.</title>
        <authorList>
            <person name="Traeger S."/>
            <person name="Altegoer F."/>
            <person name="Freitag M."/>
            <person name="Gabaldon T."/>
            <person name="Kempken F."/>
            <person name="Kumar A."/>
            <person name="Marcet-Houben M."/>
            <person name="Poggeler S."/>
            <person name="Stajich J.E."/>
            <person name="Nowrousian M."/>
        </authorList>
    </citation>
    <scope>NUCLEOTIDE SEQUENCE [LARGE SCALE GENOMIC DNA]</scope>
    <source>
        <strain evidence="3">CBS 100304</strain>
        <tissue evidence="2">Vegetative mycelium</tissue>
    </source>
</reference>
<feature type="compositionally biased region" description="Basic residues" evidence="1">
    <location>
        <begin position="30"/>
        <end position="42"/>
    </location>
</feature>
<gene>
    <name evidence="2" type="ORF">PCON_03313</name>
</gene>
<dbReference type="Proteomes" id="UP000018144">
    <property type="component" value="Unassembled WGS sequence"/>
</dbReference>
<dbReference type="EMBL" id="HF936481">
    <property type="protein sequence ID" value="CCX34282.1"/>
    <property type="molecule type" value="Genomic_DNA"/>
</dbReference>
<sequence>MASTLSSTDSRKTSDTQISKPPSLQDRIKNRLCKLKPPKSPKPRTSEKISSSVFPLNLPYNGSFRKLPNSQGSKWSKKCQGLVVETLHQWMEVPVKYEWQSDESMPGQVVTETVKSRWSKISKMGVMVSLELEEFTYLGGSCRVSSMRRCYWRMTCGNGG</sequence>
<evidence type="ECO:0000256" key="1">
    <source>
        <dbReference type="SAM" id="MobiDB-lite"/>
    </source>
</evidence>
<dbReference type="AlphaFoldDB" id="U4LV54"/>
<protein>
    <submittedName>
        <fullName evidence="2">Uncharacterized protein</fullName>
    </submittedName>
</protein>
<keyword evidence="3" id="KW-1185">Reference proteome</keyword>
<evidence type="ECO:0000313" key="3">
    <source>
        <dbReference type="Proteomes" id="UP000018144"/>
    </source>
</evidence>
<proteinExistence type="predicted"/>